<keyword evidence="2" id="KW-1185">Reference proteome</keyword>
<dbReference type="Proteomes" id="UP000593568">
    <property type="component" value="Unassembled WGS sequence"/>
</dbReference>
<name>A0A7J9FQ85_9ROSI</name>
<evidence type="ECO:0000313" key="1">
    <source>
        <dbReference type="EMBL" id="MBA0787472.1"/>
    </source>
</evidence>
<comment type="caution">
    <text evidence="1">The sequence shown here is derived from an EMBL/GenBank/DDBJ whole genome shotgun (WGS) entry which is preliminary data.</text>
</comment>
<organism evidence="1 2">
    <name type="scientific">Gossypium trilobum</name>
    <dbReference type="NCBI Taxonomy" id="34281"/>
    <lineage>
        <taxon>Eukaryota</taxon>
        <taxon>Viridiplantae</taxon>
        <taxon>Streptophyta</taxon>
        <taxon>Embryophyta</taxon>
        <taxon>Tracheophyta</taxon>
        <taxon>Spermatophyta</taxon>
        <taxon>Magnoliopsida</taxon>
        <taxon>eudicotyledons</taxon>
        <taxon>Gunneridae</taxon>
        <taxon>Pentapetalae</taxon>
        <taxon>rosids</taxon>
        <taxon>malvids</taxon>
        <taxon>Malvales</taxon>
        <taxon>Malvaceae</taxon>
        <taxon>Malvoideae</taxon>
        <taxon>Gossypium</taxon>
    </lineage>
</organism>
<evidence type="ECO:0000313" key="2">
    <source>
        <dbReference type="Proteomes" id="UP000593568"/>
    </source>
</evidence>
<sequence length="174" mass="19223">MISVFVLLQYRSLVGASLALGILQLILPSAVGKVEHGSIMSRLEELEKDELSKAAESDGDEDELTKAGLHRKKDEVCILEMQSAGLTEEPVTKGEISHSQIIQQDTKTSSPSINASAPFEKVSLKQNHHNEIRLLRFERGEKSSSNGFILPVYIFPQPLLSFNDERLSFCTIGV</sequence>
<accession>A0A7J9FQ85</accession>
<protein>
    <submittedName>
        <fullName evidence="1">Uncharacterized protein</fullName>
    </submittedName>
</protein>
<dbReference type="EMBL" id="JABEZW010225899">
    <property type="protein sequence ID" value="MBA0787472.1"/>
    <property type="molecule type" value="Genomic_DNA"/>
</dbReference>
<reference evidence="1 2" key="1">
    <citation type="journal article" date="2019" name="Genome Biol. Evol.">
        <title>Insights into the evolution of the New World diploid cottons (Gossypium, subgenus Houzingenia) based on genome sequencing.</title>
        <authorList>
            <person name="Grover C.E."/>
            <person name="Arick M.A. 2nd"/>
            <person name="Thrash A."/>
            <person name="Conover J.L."/>
            <person name="Sanders W.S."/>
            <person name="Peterson D.G."/>
            <person name="Frelichowski J.E."/>
            <person name="Scheffler J.A."/>
            <person name="Scheffler B.E."/>
            <person name="Wendel J.F."/>
        </authorList>
    </citation>
    <scope>NUCLEOTIDE SEQUENCE [LARGE SCALE GENOMIC DNA]</scope>
    <source>
        <strain evidence="1">8</strain>
        <tissue evidence="1">Leaf</tissue>
    </source>
</reference>
<proteinExistence type="predicted"/>
<dbReference type="AlphaFoldDB" id="A0A7J9FQ85"/>
<gene>
    <name evidence="1" type="ORF">Gotri_027547</name>
</gene>